<dbReference type="SUPFAM" id="SSF54675">
    <property type="entry name" value="Nicotinate/Quinolinate PRTase N-terminal domain-like"/>
    <property type="match status" value="1"/>
</dbReference>
<dbReference type="Gene3D" id="3.20.20.70">
    <property type="entry name" value="Aldolase class I"/>
    <property type="match status" value="1"/>
</dbReference>
<comment type="pathway">
    <text evidence="2">Cofactor biosynthesis; NAD(+) biosynthesis; nicotinate D-ribonucleotide from quinolinate: step 1/1.</text>
</comment>
<evidence type="ECO:0000256" key="1">
    <source>
        <dbReference type="ARBA" id="ARBA00003237"/>
    </source>
</evidence>
<keyword evidence="16" id="KW-1185">Reference proteome</keyword>
<evidence type="ECO:0000256" key="10">
    <source>
        <dbReference type="ARBA" id="ARBA00047445"/>
    </source>
</evidence>
<evidence type="ECO:0000256" key="4">
    <source>
        <dbReference type="ARBA" id="ARBA00011218"/>
    </source>
</evidence>
<dbReference type="PANTHER" id="PTHR32179">
    <property type="entry name" value="NICOTINATE-NUCLEOTIDE PYROPHOSPHORYLASE [CARBOXYLATING]"/>
    <property type="match status" value="1"/>
</dbReference>
<comment type="similarity">
    <text evidence="3 12">Belongs to the NadC/ModD family.</text>
</comment>
<dbReference type="InterPro" id="IPR002638">
    <property type="entry name" value="Quinolinate_PRibosylTrfase_C"/>
</dbReference>
<dbReference type="FunFam" id="3.90.1170.20:FF:000001">
    <property type="entry name" value="Nicotinate-nucleotide diphosphorylase (Carboxylating)"/>
    <property type="match status" value="1"/>
</dbReference>
<dbReference type="UniPathway" id="UPA00253">
    <property type="reaction ID" value="UER00331"/>
</dbReference>
<dbReference type="SUPFAM" id="SSF51690">
    <property type="entry name" value="Nicotinate/Quinolinate PRTase C-terminal domain-like"/>
    <property type="match status" value="1"/>
</dbReference>
<comment type="subunit">
    <text evidence="4">Hexamer formed by 3 homodimers.</text>
</comment>
<organism evidence="15 16">
    <name type="scientific">Acetoanaerobium noterae</name>
    <dbReference type="NCBI Taxonomy" id="745369"/>
    <lineage>
        <taxon>Bacteria</taxon>
        <taxon>Bacillati</taxon>
        <taxon>Bacillota</taxon>
        <taxon>Clostridia</taxon>
        <taxon>Peptostreptococcales</taxon>
        <taxon>Filifactoraceae</taxon>
        <taxon>Acetoanaerobium</taxon>
    </lineage>
</organism>
<dbReference type="GO" id="GO:0005737">
    <property type="term" value="C:cytoplasm"/>
    <property type="evidence" value="ECO:0007669"/>
    <property type="project" value="TreeGrafter"/>
</dbReference>
<evidence type="ECO:0000256" key="11">
    <source>
        <dbReference type="ARBA" id="ARBA00069173"/>
    </source>
</evidence>
<dbReference type="NCBIfam" id="TIGR00078">
    <property type="entry name" value="nadC"/>
    <property type="match status" value="1"/>
</dbReference>
<reference evidence="16" key="1">
    <citation type="submission" date="2017-02" db="EMBL/GenBank/DDBJ databases">
        <authorList>
            <person name="Varghese N."/>
            <person name="Submissions S."/>
        </authorList>
    </citation>
    <scope>NUCLEOTIDE SEQUENCE [LARGE SCALE GENOMIC DNA]</scope>
    <source>
        <strain evidence="16">ATCC 35199</strain>
    </source>
</reference>
<dbReference type="InterPro" id="IPR036068">
    <property type="entry name" value="Nicotinate_pribotase-like_C"/>
</dbReference>
<dbReference type="AlphaFoldDB" id="A0A1T4ZYU3"/>
<protein>
    <recommendedName>
        <fullName evidence="11">Probable nicotinate-nucleotide pyrophosphorylase [carboxylating]</fullName>
        <ecNumber evidence="5">2.4.2.19</ecNumber>
    </recommendedName>
    <alternativeName>
        <fullName evidence="9">Quinolinate phosphoribosyltransferase [decarboxylating]</fullName>
    </alternativeName>
</protein>
<evidence type="ECO:0000256" key="9">
    <source>
        <dbReference type="ARBA" id="ARBA00033102"/>
    </source>
</evidence>
<dbReference type="InterPro" id="IPR004393">
    <property type="entry name" value="NadC"/>
</dbReference>
<dbReference type="InterPro" id="IPR037128">
    <property type="entry name" value="Quinolinate_PRibosylTase_N_sf"/>
</dbReference>
<evidence type="ECO:0000313" key="15">
    <source>
        <dbReference type="EMBL" id="SKB27543.1"/>
    </source>
</evidence>
<evidence type="ECO:0000256" key="5">
    <source>
        <dbReference type="ARBA" id="ARBA00011944"/>
    </source>
</evidence>
<evidence type="ECO:0000256" key="3">
    <source>
        <dbReference type="ARBA" id="ARBA00009400"/>
    </source>
</evidence>
<sequence>MLEFQIDQLVKMWLEEDINNIDLASSVIFDEEHKSKGKFMAKEDGVICGWDIVRRVFELLKYEGELKVLKSDGASVLKGECIAELYGRTKSLLMGERVALNILSHLSGISTKTNKAVSVLSRGNTKLLDTRKTTPGLRILEKYAVRTGGGVNHRYNLSQAVMIKDNHIKASGGITNAYDKVKSKSGPMTAIEIEVKNIEELKEAIMLKPNLILLDNMNDNQLRECVNLCNGLVPLEASGNMTLERLDEIKDIGLDYISMGELTHSVKALDISMKLI</sequence>
<dbReference type="Gene3D" id="3.90.1170.20">
    <property type="entry name" value="Quinolinate phosphoribosyl transferase, N-terminal domain"/>
    <property type="match status" value="1"/>
</dbReference>
<keyword evidence="8 12" id="KW-0808">Transferase</keyword>
<name>A0A1T4ZYU3_9FIRM</name>
<comment type="catalytic activity">
    <reaction evidence="10">
        <text>nicotinate beta-D-ribonucleotide + CO2 + diphosphate = quinolinate + 5-phospho-alpha-D-ribose 1-diphosphate + 2 H(+)</text>
        <dbReference type="Rhea" id="RHEA:12733"/>
        <dbReference type="ChEBI" id="CHEBI:15378"/>
        <dbReference type="ChEBI" id="CHEBI:16526"/>
        <dbReference type="ChEBI" id="CHEBI:29959"/>
        <dbReference type="ChEBI" id="CHEBI:33019"/>
        <dbReference type="ChEBI" id="CHEBI:57502"/>
        <dbReference type="ChEBI" id="CHEBI:58017"/>
        <dbReference type="EC" id="2.4.2.19"/>
    </reaction>
</comment>
<dbReference type="Proteomes" id="UP000243406">
    <property type="component" value="Unassembled WGS sequence"/>
</dbReference>
<dbReference type="PANTHER" id="PTHR32179:SF3">
    <property type="entry name" value="NICOTINATE-NUCLEOTIDE PYROPHOSPHORYLASE [CARBOXYLATING]"/>
    <property type="match status" value="1"/>
</dbReference>
<dbReference type="RefSeq" id="WP_242950982.1">
    <property type="nucleotide sequence ID" value="NZ_FUYN01000001.1"/>
</dbReference>
<evidence type="ECO:0000256" key="6">
    <source>
        <dbReference type="ARBA" id="ARBA00022642"/>
    </source>
</evidence>
<comment type="function">
    <text evidence="1">Involved in the catabolism of quinolinic acid (QA).</text>
</comment>
<dbReference type="Pfam" id="PF01729">
    <property type="entry name" value="QRPTase_C"/>
    <property type="match status" value="1"/>
</dbReference>
<evidence type="ECO:0000313" key="16">
    <source>
        <dbReference type="Proteomes" id="UP000243406"/>
    </source>
</evidence>
<dbReference type="EMBL" id="FUYN01000001">
    <property type="protein sequence ID" value="SKB27543.1"/>
    <property type="molecule type" value="Genomic_DNA"/>
</dbReference>
<dbReference type="EC" id="2.4.2.19" evidence="5"/>
<evidence type="ECO:0000256" key="2">
    <source>
        <dbReference type="ARBA" id="ARBA00004893"/>
    </source>
</evidence>
<evidence type="ECO:0000259" key="13">
    <source>
        <dbReference type="Pfam" id="PF01729"/>
    </source>
</evidence>
<evidence type="ECO:0000259" key="14">
    <source>
        <dbReference type="Pfam" id="PF02749"/>
    </source>
</evidence>
<dbReference type="Pfam" id="PF02749">
    <property type="entry name" value="QRPTase_N"/>
    <property type="match status" value="1"/>
</dbReference>
<keyword evidence="6" id="KW-0662">Pyridine nucleotide biosynthesis</keyword>
<keyword evidence="7 12" id="KW-0328">Glycosyltransferase</keyword>
<feature type="domain" description="Quinolinate phosphoribosyl transferase N-terminal" evidence="14">
    <location>
        <begin position="22"/>
        <end position="107"/>
    </location>
</feature>
<feature type="domain" description="Quinolinate phosphoribosyl transferase C-terminal" evidence="13">
    <location>
        <begin position="109"/>
        <end position="274"/>
    </location>
</feature>
<accession>A0A1T4ZYU3</accession>
<dbReference type="GO" id="GO:0034213">
    <property type="term" value="P:quinolinate catabolic process"/>
    <property type="evidence" value="ECO:0007669"/>
    <property type="project" value="TreeGrafter"/>
</dbReference>
<evidence type="ECO:0000256" key="7">
    <source>
        <dbReference type="ARBA" id="ARBA00022676"/>
    </source>
</evidence>
<dbReference type="PIRSF" id="PIRSF006250">
    <property type="entry name" value="NadC_ModD"/>
    <property type="match status" value="1"/>
</dbReference>
<dbReference type="InterPro" id="IPR027277">
    <property type="entry name" value="NadC/ModD"/>
</dbReference>
<evidence type="ECO:0000256" key="12">
    <source>
        <dbReference type="PIRNR" id="PIRNR006250"/>
    </source>
</evidence>
<dbReference type="InterPro" id="IPR022412">
    <property type="entry name" value="Quinolinate_PRibosylTrfase_N"/>
</dbReference>
<dbReference type="InterPro" id="IPR013785">
    <property type="entry name" value="Aldolase_TIM"/>
</dbReference>
<gene>
    <name evidence="15" type="ORF">SAMN02745120_0524</name>
</gene>
<dbReference type="CDD" id="cd01572">
    <property type="entry name" value="QPRTase"/>
    <property type="match status" value="1"/>
</dbReference>
<dbReference type="GO" id="GO:0004514">
    <property type="term" value="F:nicotinate-nucleotide diphosphorylase (carboxylating) activity"/>
    <property type="evidence" value="ECO:0007669"/>
    <property type="project" value="UniProtKB-EC"/>
</dbReference>
<proteinExistence type="inferred from homology"/>
<evidence type="ECO:0000256" key="8">
    <source>
        <dbReference type="ARBA" id="ARBA00022679"/>
    </source>
</evidence>
<dbReference type="FunFam" id="3.20.20.70:FF:000030">
    <property type="entry name" value="Nicotinate-nucleotide pyrophosphorylase, carboxylating"/>
    <property type="match status" value="1"/>
</dbReference>
<dbReference type="GO" id="GO:0009435">
    <property type="term" value="P:NAD+ biosynthetic process"/>
    <property type="evidence" value="ECO:0007669"/>
    <property type="project" value="UniProtKB-UniPathway"/>
</dbReference>